<dbReference type="InterPro" id="IPR015500">
    <property type="entry name" value="Peptidase_S8_subtilisin-rel"/>
</dbReference>
<proteinExistence type="inferred from homology"/>
<keyword evidence="2 5" id="KW-0645">Protease</keyword>
<dbReference type="InterPro" id="IPR023827">
    <property type="entry name" value="Peptidase_S8_Asp-AS"/>
</dbReference>
<dbReference type="Gene3D" id="3.40.50.200">
    <property type="entry name" value="Peptidase S8/S53 domain"/>
    <property type="match status" value="1"/>
</dbReference>
<dbReference type="PRINTS" id="PR00723">
    <property type="entry name" value="SUBTILISIN"/>
</dbReference>
<evidence type="ECO:0000313" key="8">
    <source>
        <dbReference type="Proteomes" id="UP000199199"/>
    </source>
</evidence>
<protein>
    <submittedName>
        <fullName evidence="7">Serine protease, subtilisin family</fullName>
    </submittedName>
</protein>
<name>A0A1I6P458_9EURY</name>
<dbReference type="InterPro" id="IPR036852">
    <property type="entry name" value="Peptidase_S8/S53_dom_sf"/>
</dbReference>
<dbReference type="PANTHER" id="PTHR43806">
    <property type="entry name" value="PEPTIDASE S8"/>
    <property type="match status" value="1"/>
</dbReference>
<dbReference type="EMBL" id="FOZS01000001">
    <property type="protein sequence ID" value="SFS34955.1"/>
    <property type="molecule type" value="Genomic_DNA"/>
</dbReference>
<feature type="active site" description="Charge relay system" evidence="5">
    <location>
        <position position="150"/>
    </location>
</feature>
<evidence type="ECO:0000256" key="1">
    <source>
        <dbReference type="ARBA" id="ARBA00011073"/>
    </source>
</evidence>
<dbReference type="PROSITE" id="PS00136">
    <property type="entry name" value="SUBTILASE_ASP"/>
    <property type="match status" value="1"/>
</dbReference>
<dbReference type="Pfam" id="PF00082">
    <property type="entry name" value="Peptidase_S8"/>
    <property type="match status" value="1"/>
</dbReference>
<dbReference type="PANTHER" id="PTHR43806:SF11">
    <property type="entry name" value="CEREVISIN-RELATED"/>
    <property type="match status" value="1"/>
</dbReference>
<dbReference type="GO" id="GO:0004252">
    <property type="term" value="F:serine-type endopeptidase activity"/>
    <property type="evidence" value="ECO:0007669"/>
    <property type="project" value="UniProtKB-UniRule"/>
</dbReference>
<organism evidence="7 8">
    <name type="scientific">Halostagnicola kamekurae</name>
    <dbReference type="NCBI Taxonomy" id="619731"/>
    <lineage>
        <taxon>Archaea</taxon>
        <taxon>Methanobacteriati</taxon>
        <taxon>Methanobacteriota</taxon>
        <taxon>Stenosarchaea group</taxon>
        <taxon>Halobacteria</taxon>
        <taxon>Halobacteriales</taxon>
        <taxon>Natrialbaceae</taxon>
        <taxon>Halostagnicola</taxon>
    </lineage>
</organism>
<evidence type="ECO:0000256" key="2">
    <source>
        <dbReference type="ARBA" id="ARBA00022670"/>
    </source>
</evidence>
<evidence type="ECO:0000256" key="3">
    <source>
        <dbReference type="ARBA" id="ARBA00022801"/>
    </source>
</evidence>
<reference evidence="8" key="1">
    <citation type="submission" date="2016-10" db="EMBL/GenBank/DDBJ databases">
        <authorList>
            <person name="Varghese N."/>
            <person name="Submissions S."/>
        </authorList>
    </citation>
    <scope>NUCLEOTIDE SEQUENCE [LARGE SCALE GENOMIC DNA]</scope>
    <source>
        <strain evidence="8">DSM 22427</strain>
    </source>
</reference>
<feature type="active site" description="Charge relay system" evidence="5">
    <location>
        <position position="383"/>
    </location>
</feature>
<dbReference type="InterPro" id="IPR022398">
    <property type="entry name" value="Peptidase_S8_His-AS"/>
</dbReference>
<dbReference type="Proteomes" id="UP000199199">
    <property type="component" value="Unassembled WGS sequence"/>
</dbReference>
<dbReference type="InterPro" id="IPR050131">
    <property type="entry name" value="Peptidase_S8_subtilisin-like"/>
</dbReference>
<dbReference type="PROSITE" id="PS51892">
    <property type="entry name" value="SUBTILASE"/>
    <property type="match status" value="1"/>
</dbReference>
<evidence type="ECO:0000256" key="4">
    <source>
        <dbReference type="ARBA" id="ARBA00022825"/>
    </source>
</evidence>
<evidence type="ECO:0000259" key="6">
    <source>
        <dbReference type="Pfam" id="PF00082"/>
    </source>
</evidence>
<feature type="active site" description="Charge relay system" evidence="5">
    <location>
        <position position="204"/>
    </location>
</feature>
<keyword evidence="4 5" id="KW-0720">Serine protease</keyword>
<evidence type="ECO:0000313" key="7">
    <source>
        <dbReference type="EMBL" id="SFS34955.1"/>
    </source>
</evidence>
<keyword evidence="3 5" id="KW-0378">Hydrolase</keyword>
<dbReference type="PROSITE" id="PS00137">
    <property type="entry name" value="SUBTILASE_HIS"/>
    <property type="match status" value="1"/>
</dbReference>
<dbReference type="AlphaFoldDB" id="A0A1I6P458"/>
<dbReference type="GO" id="GO:0006508">
    <property type="term" value="P:proteolysis"/>
    <property type="evidence" value="ECO:0007669"/>
    <property type="project" value="UniProtKB-KW"/>
</dbReference>
<dbReference type="InterPro" id="IPR000209">
    <property type="entry name" value="Peptidase_S8/S53_dom"/>
</dbReference>
<dbReference type="SUPFAM" id="SSF52743">
    <property type="entry name" value="Subtilisin-like"/>
    <property type="match status" value="1"/>
</dbReference>
<evidence type="ECO:0000256" key="5">
    <source>
        <dbReference type="PROSITE-ProRule" id="PRU01240"/>
    </source>
</evidence>
<comment type="similarity">
    <text evidence="1 5">Belongs to the peptidase S8 family.</text>
</comment>
<feature type="domain" description="Peptidase S8/S53" evidence="6">
    <location>
        <begin position="141"/>
        <end position="417"/>
    </location>
</feature>
<sequence>MMGDSIDNFHRRSLLRKSVVAGLSVDLIGTTTGSGQRKPDEDQYIVLAGSTDQTARLEHAGYEILHELADGSVLIVQGPAGTVAELQSMVVVTSAVANQSVTVKPTGLGKDNSTEDETSPYKEQWSMEHIRAFDAHDIVTGKGTTIAVIDTGVDHTHPDLKSQLDRDRSRLFRNGTIAAGVDTINLSTKLESVERFVATDVNWHGSHVAGIATAPRNESGIVGVAPDAKLVSLRPFFLEKANDYRLSGNSVDLLIAIDYAAKIGVDVANISLVVTGRNPGSVARRRMFAAFNRVIQYAIEQGTTVVTAMGNQGLNMNEYPGYVLPASNPGTISVAAVDETDTRRDDSNFGDSTTTVAAPGEQILSTVPEELSPQRYSYTSQTSVAAPHVAGLACLVRELNPDIHPRKITQAIQKGAVPLTGDGTTGLGAGRIDARTTIDYLNQ</sequence>
<accession>A0A1I6P458</accession>
<gene>
    <name evidence="7" type="ORF">SAMN04488556_0309</name>
</gene>
<keyword evidence="8" id="KW-1185">Reference proteome</keyword>